<dbReference type="OrthoDB" id="10253869at2759"/>
<reference evidence="4" key="1">
    <citation type="submission" date="2020-01" db="EMBL/GenBank/DDBJ databases">
        <authorList>
            <consortium name="DOE Joint Genome Institute"/>
            <person name="Haridas S."/>
            <person name="Albert R."/>
            <person name="Binder M."/>
            <person name="Bloem J."/>
            <person name="Labutti K."/>
            <person name="Salamov A."/>
            <person name="Andreopoulos B."/>
            <person name="Baker S.E."/>
            <person name="Barry K."/>
            <person name="Bills G."/>
            <person name="Bluhm B.H."/>
            <person name="Cannon C."/>
            <person name="Castanera R."/>
            <person name="Culley D.E."/>
            <person name="Daum C."/>
            <person name="Ezra D."/>
            <person name="Gonzalez J.B."/>
            <person name="Henrissat B."/>
            <person name="Kuo A."/>
            <person name="Liang C."/>
            <person name="Lipzen A."/>
            <person name="Lutzoni F."/>
            <person name="Magnuson J."/>
            <person name="Mondo S."/>
            <person name="Nolan M."/>
            <person name="Ohm R."/>
            <person name="Pangilinan J."/>
            <person name="Park H.-J."/>
            <person name="Ramirez L."/>
            <person name="Alfaro M."/>
            <person name="Sun H."/>
            <person name="Tritt A."/>
            <person name="Yoshinaga Y."/>
            <person name="Zwiers L.-H."/>
            <person name="Turgeon B.G."/>
            <person name="Goodwin S.B."/>
            <person name="Spatafora J.W."/>
            <person name="Crous P.W."/>
            <person name="Grigoriev I.V."/>
        </authorList>
    </citation>
    <scope>NUCLEOTIDE SEQUENCE</scope>
    <source>
        <strain evidence="4">CBS 342.82</strain>
    </source>
</reference>
<evidence type="ECO:0000259" key="2">
    <source>
        <dbReference type="Pfam" id="PF13193"/>
    </source>
</evidence>
<dbReference type="RefSeq" id="XP_033464823.1">
    <property type="nucleotide sequence ID" value="XM_033603801.1"/>
</dbReference>
<keyword evidence="3" id="KW-1185">Reference proteome</keyword>
<dbReference type="InterPro" id="IPR045851">
    <property type="entry name" value="AMP-bd_C_sf"/>
</dbReference>
<organism evidence="4">
    <name type="scientific">Dissoconium aciculare CBS 342.82</name>
    <dbReference type="NCBI Taxonomy" id="1314786"/>
    <lineage>
        <taxon>Eukaryota</taxon>
        <taxon>Fungi</taxon>
        <taxon>Dikarya</taxon>
        <taxon>Ascomycota</taxon>
        <taxon>Pezizomycotina</taxon>
        <taxon>Dothideomycetes</taxon>
        <taxon>Dothideomycetidae</taxon>
        <taxon>Mycosphaerellales</taxon>
        <taxon>Dissoconiaceae</taxon>
        <taxon>Dissoconium</taxon>
    </lineage>
</organism>
<dbReference type="InterPro" id="IPR042099">
    <property type="entry name" value="ANL_N_sf"/>
</dbReference>
<evidence type="ECO:0000313" key="3">
    <source>
        <dbReference type="Proteomes" id="UP000504637"/>
    </source>
</evidence>
<dbReference type="AlphaFoldDB" id="A0A6J3MLC2"/>
<proteinExistence type="predicted"/>
<dbReference type="InterPro" id="IPR025110">
    <property type="entry name" value="AMP-bd_C"/>
</dbReference>
<dbReference type="GeneID" id="54361601"/>
<name>A0A6J3MLC2_9PEZI</name>
<feature type="domain" description="AMP-dependent synthetase/ligase" evidence="1">
    <location>
        <begin position="44"/>
        <end position="407"/>
    </location>
</feature>
<dbReference type="Pfam" id="PF13193">
    <property type="entry name" value="AMP-binding_C"/>
    <property type="match status" value="1"/>
</dbReference>
<dbReference type="Gene3D" id="3.30.300.30">
    <property type="match status" value="1"/>
</dbReference>
<reference evidence="4" key="3">
    <citation type="submission" date="2025-08" db="UniProtKB">
        <authorList>
            <consortium name="RefSeq"/>
        </authorList>
    </citation>
    <scope>IDENTIFICATION</scope>
    <source>
        <strain evidence="4">CBS 342.82</strain>
    </source>
</reference>
<dbReference type="Gene3D" id="3.40.50.12780">
    <property type="entry name" value="N-terminal domain of ligase-like"/>
    <property type="match status" value="1"/>
</dbReference>
<dbReference type="PANTHER" id="PTHR24096">
    <property type="entry name" value="LONG-CHAIN-FATTY-ACID--COA LIGASE"/>
    <property type="match status" value="1"/>
</dbReference>
<dbReference type="GO" id="GO:0016405">
    <property type="term" value="F:CoA-ligase activity"/>
    <property type="evidence" value="ECO:0007669"/>
    <property type="project" value="TreeGrafter"/>
</dbReference>
<evidence type="ECO:0000259" key="1">
    <source>
        <dbReference type="Pfam" id="PF00501"/>
    </source>
</evidence>
<reference evidence="4" key="2">
    <citation type="submission" date="2020-04" db="EMBL/GenBank/DDBJ databases">
        <authorList>
            <consortium name="NCBI Genome Project"/>
        </authorList>
    </citation>
    <scope>NUCLEOTIDE SEQUENCE</scope>
    <source>
        <strain evidence="4">CBS 342.82</strain>
    </source>
</reference>
<dbReference type="Pfam" id="PF00501">
    <property type="entry name" value="AMP-binding"/>
    <property type="match status" value="1"/>
</dbReference>
<protein>
    <submittedName>
        <fullName evidence="4">Acetyl-CoA synthetase-like protein</fullName>
    </submittedName>
</protein>
<evidence type="ECO:0000313" key="4">
    <source>
        <dbReference type="RefSeq" id="XP_033464823.1"/>
    </source>
</evidence>
<dbReference type="InterPro" id="IPR000873">
    <property type="entry name" value="AMP-dep_synth/lig_dom"/>
</dbReference>
<accession>A0A6J3MLC2</accession>
<feature type="domain" description="AMP-binding enzyme C-terminal" evidence="2">
    <location>
        <begin position="469"/>
        <end position="532"/>
    </location>
</feature>
<dbReference type="Proteomes" id="UP000504637">
    <property type="component" value="Unplaced"/>
</dbReference>
<sequence length="552" mass="59383">MAAHQAQGLPPHGVPGYVLGTGNASEQDLVAVENVLSEDSSSQLPRSLTYKELRTTTSQLAAGLRKIGLRVGDRVLLAGPNCLYYSSIILATMGAGGCFVSAPSDFETNEFQHCIATALPKVIIAHPSVLAKLPATLGDHELLFVLDDSDEGAKWPRNDALGTWRHWTRLLDCDIDTIATWLEYSPVQAAETTALICMTSGSTGQRKAAQHSHASLVSLIQIQMRALTTTRPSSRQLTTVGTLAAGHIGLTVEYLMALKARQRFLVTQARDPATIAAIIHRYQVDLSFLRPLLLDYINPDVSHVNLQSLCIAYTGGISVPTATMAAALGRLSDQALVVSFFGGTETGLVAVKDERQGLPQNGEGLYLGRLISNVKARLESLVPSTPWKPGQPGILHIHSPANFIGYWQNAEATADTIGPDGYVDTGDIVTMTEGGHLWFVGRNKDVIKKGGSQVIPADIEAVIMQEFPTQVQEVCVVGKPHPVFGEVPIAFILLSSPNKGFAINRVHEVVARKLGPLNELVGGVRIVTSLPRLDQVGKLDKMKLKEMAKLPA</sequence>
<gene>
    <name evidence="4" type="ORF">K489DRAFT_375943</name>
</gene>
<dbReference type="SUPFAM" id="SSF56801">
    <property type="entry name" value="Acetyl-CoA synthetase-like"/>
    <property type="match status" value="1"/>
</dbReference>